<protein>
    <submittedName>
        <fullName evidence="1">Uncharacterized protein</fullName>
    </submittedName>
</protein>
<evidence type="ECO:0000313" key="2">
    <source>
        <dbReference type="Proteomes" id="UP000805193"/>
    </source>
</evidence>
<feature type="non-terminal residue" evidence="1">
    <location>
        <position position="1"/>
    </location>
</feature>
<gene>
    <name evidence="1" type="ORF">HPB47_017757</name>
</gene>
<comment type="caution">
    <text evidence="1">The sequence shown here is derived from an EMBL/GenBank/DDBJ whole genome shotgun (WGS) entry which is preliminary data.</text>
</comment>
<name>A0AC60QNH2_IXOPE</name>
<dbReference type="Proteomes" id="UP000805193">
    <property type="component" value="Unassembled WGS sequence"/>
</dbReference>
<sequence length="1489" mass="167093">AGMAHCARAKKKTRKAAAGDATKAANAAMTHQPRSALRARRPAKAPRQPQLPAEDLKVILRLRGGFDAAQLRTVAVRDGVLRAAEISYDEACSDTLRVNIMQNTLTMSTPSRENAMKYSKITNIRISAKDYEAAAYITAPEDTSKGVIHGGRRVPEPQRRKMPGLRSGKPERRPQVHTLLPALRQRSSDWRQEMPRAVPDSINNQETAKGEVPRRATMPPTPGPAESLEGADWRRQRQQRQQRGPLPLPLLSDAAPGLRSGSKEPPPPPPQPQQNHHQQQPGQDPQPDQQQQRRDQLRVQNLTKGPPLRKVAVTTARPQGDQHIAKIDMAPNSKNTEYTIWQWNCRGFRRKRGNLQQFLQNSYSNDKKEEVPDVIALQETMGLAKLTGYKSYAAASDGGGSETLVVTLVRRNLAVIQHETTVANVEHVLLEIIPSRKKEGSLFVLNLYSSPKQRQRFGPLLRKTLDIAKKNTVVVVGDFNAPHPAWGYRRGSVKGRSLWADAQHVGLTLVTDPQQPTRTGNSVSIDTTPDLTFTKNAPDPKWVNTQKDLGSDHFIIATTLHTGPTKKRGRKLTMVEWDTFRQIQGSERESEHEDEHEEARNSTTDATTITDIEQWTAQLHRAVKQATKEIPEVAGLEAADSKLLHLWEARNSLQEKWRRQRLNRNLRRKIARLDRDIEDHANRLARQQWESTCSSMEGQLGLRKTWNLLRCLLDPDSSKTLQRQNLNKITHTYDGTDKELLHEMQNRYICTTTRETQEDYTGRDNPTLDEEITEAEVRAEILRLRTKSAPGPDGITNKTLRNLNDESIEAITRYMNECWKRGEIPQQWKTAQVVMNPKSGKKLQIENLRPISLTSCVGKLLEHVVLTRLNNHMEDQGLYPHTMIGFRPHLSTQDVMLQIKHQILDARGRAAGLKAILGLDLTKAFDNVTHKAVLENLRDLGVGRKAYTYVRDFLSSRTAKLTIGDIKPEEIELGSRGTPQGSVLSPFLFNVAMIGLPKILDEIKGLNHSLYADDVTLWVTSGSEAQIEETLQQAAEAVDRYATERGLSCSPQKSELLLVYPTTRKQYGGAPSITIKANGGPIPIVDEIKVLGLRVHAEGRNNDTLKALENSTQETIRLIKRIANRRCGMREAGLIRLYQAFIISRVVYVAPYLVFGVAEKRKMEGLIRRAYKHAIGVPITTPTNKLLELGLHNTLDELVEAHTIAQYDRLTQSPTGRHILKKLNIRYESQNGAKGDISKSIRRDLKIPPLPRNMHPEYHKERREARARNMERIYQDVEDVVYVDAAEYRNCKGMSVVAVGADGEPLVSGTVATDNPETAEEAAIALAVASTKAKIIISDSKIAIQNFAKGRISSEALKILRTYGDHHFEQRQRGTIQIIWAPAHSSLPGNEAAHTVARGLTRRASEPAQPGTRGDRIITYREITNHYRLGRARYPPAQPELTKKQAVAWRLLQTNMYPNPPKKPPRSRGSRPSSRTAVDETAAPVTPTD</sequence>
<organism evidence="1 2">
    <name type="scientific">Ixodes persulcatus</name>
    <name type="common">Taiga tick</name>
    <dbReference type="NCBI Taxonomy" id="34615"/>
    <lineage>
        <taxon>Eukaryota</taxon>
        <taxon>Metazoa</taxon>
        <taxon>Ecdysozoa</taxon>
        <taxon>Arthropoda</taxon>
        <taxon>Chelicerata</taxon>
        <taxon>Arachnida</taxon>
        <taxon>Acari</taxon>
        <taxon>Parasitiformes</taxon>
        <taxon>Ixodida</taxon>
        <taxon>Ixodoidea</taxon>
        <taxon>Ixodidae</taxon>
        <taxon>Ixodinae</taxon>
        <taxon>Ixodes</taxon>
    </lineage>
</organism>
<accession>A0AC60QNH2</accession>
<dbReference type="EMBL" id="JABSTQ010006730">
    <property type="protein sequence ID" value="KAG0436783.1"/>
    <property type="molecule type" value="Genomic_DNA"/>
</dbReference>
<evidence type="ECO:0000313" key="1">
    <source>
        <dbReference type="EMBL" id="KAG0436783.1"/>
    </source>
</evidence>
<keyword evidence="2" id="KW-1185">Reference proteome</keyword>
<reference evidence="1 2" key="1">
    <citation type="journal article" date="2020" name="Cell">
        <title>Large-Scale Comparative Analyses of Tick Genomes Elucidate Their Genetic Diversity and Vector Capacities.</title>
        <authorList>
            <consortium name="Tick Genome and Microbiome Consortium (TIGMIC)"/>
            <person name="Jia N."/>
            <person name="Wang J."/>
            <person name="Shi W."/>
            <person name="Du L."/>
            <person name="Sun Y."/>
            <person name="Zhan W."/>
            <person name="Jiang J.F."/>
            <person name="Wang Q."/>
            <person name="Zhang B."/>
            <person name="Ji P."/>
            <person name="Bell-Sakyi L."/>
            <person name="Cui X.M."/>
            <person name="Yuan T.T."/>
            <person name="Jiang B.G."/>
            <person name="Yang W.F."/>
            <person name="Lam T.T."/>
            <person name="Chang Q.C."/>
            <person name="Ding S.J."/>
            <person name="Wang X.J."/>
            <person name="Zhu J.G."/>
            <person name="Ruan X.D."/>
            <person name="Zhao L."/>
            <person name="Wei J.T."/>
            <person name="Ye R.Z."/>
            <person name="Que T.C."/>
            <person name="Du C.H."/>
            <person name="Zhou Y.H."/>
            <person name="Cheng J.X."/>
            <person name="Dai P.F."/>
            <person name="Guo W.B."/>
            <person name="Han X.H."/>
            <person name="Huang E.J."/>
            <person name="Li L.F."/>
            <person name="Wei W."/>
            <person name="Gao Y.C."/>
            <person name="Liu J.Z."/>
            <person name="Shao H.Z."/>
            <person name="Wang X."/>
            <person name="Wang C.C."/>
            <person name="Yang T.C."/>
            <person name="Huo Q.B."/>
            <person name="Li W."/>
            <person name="Chen H.Y."/>
            <person name="Chen S.E."/>
            <person name="Zhou L.G."/>
            <person name="Ni X.B."/>
            <person name="Tian J.H."/>
            <person name="Sheng Y."/>
            <person name="Liu T."/>
            <person name="Pan Y.S."/>
            <person name="Xia L.Y."/>
            <person name="Li J."/>
            <person name="Zhao F."/>
            <person name="Cao W.C."/>
        </authorList>
    </citation>
    <scope>NUCLEOTIDE SEQUENCE [LARGE SCALE GENOMIC DNA]</scope>
    <source>
        <strain evidence="1">Iper-2018</strain>
    </source>
</reference>
<proteinExistence type="predicted"/>
<feature type="non-terminal residue" evidence="1">
    <location>
        <position position="1489"/>
    </location>
</feature>